<dbReference type="SUPFAM" id="SSF56281">
    <property type="entry name" value="Metallo-hydrolase/oxidoreductase"/>
    <property type="match status" value="1"/>
</dbReference>
<dbReference type="EMBL" id="AP028679">
    <property type="protein sequence ID" value="BEQ16648.1"/>
    <property type="molecule type" value="Genomic_DNA"/>
</dbReference>
<accession>A0AAU9F2P5</accession>
<dbReference type="InterPro" id="IPR050855">
    <property type="entry name" value="NDM-1-like"/>
</dbReference>
<gene>
    <name evidence="2" type="ORF">FAK_37140</name>
</gene>
<dbReference type="Proteomes" id="UP001366166">
    <property type="component" value="Chromosome"/>
</dbReference>
<feature type="domain" description="Metallo-beta-lactamase" evidence="1">
    <location>
        <begin position="24"/>
        <end position="196"/>
    </location>
</feature>
<dbReference type="PANTHER" id="PTHR42951:SF22">
    <property type="entry name" value="METALLO BETA-LACTAMASE SUPERFAMILY LIPOPROTEIN"/>
    <property type="match status" value="1"/>
</dbReference>
<sequence length="266" mass="29559">MIQISQHGPVTRFKMGREIDGRVMYWCAAYQVGDVLIDSGCVHTAPDLLGALRGRGVRAVLNTHHHEDHIGGNALLARELGVELWAPAASLERLAAPEKELYPYQMLMWGPAPPSRPRALGREVRAGEFRLEVIPAPGHSDDLVVYYEPVQGWAFVSDLWVAARQKTSRDHENSRRILTAQKALAERQPRVMFTGLGEVVEPADPALAESIAFLEQMADQVLGMVSRGMEPPEMVKVLFGRESSLMGMTQDQLSYENFVRSFLKGA</sequence>
<evidence type="ECO:0000259" key="1">
    <source>
        <dbReference type="SMART" id="SM00849"/>
    </source>
</evidence>
<dbReference type="Gene3D" id="3.60.15.10">
    <property type="entry name" value="Ribonuclease Z/Hydroxyacylglutathione hydrolase-like"/>
    <property type="match status" value="1"/>
</dbReference>
<evidence type="ECO:0000313" key="2">
    <source>
        <dbReference type="EMBL" id="BEQ16648.1"/>
    </source>
</evidence>
<keyword evidence="3" id="KW-1185">Reference proteome</keyword>
<dbReference type="AlphaFoldDB" id="A0AAU9F2P5"/>
<name>A0AAU9F2P5_9BACT</name>
<proteinExistence type="predicted"/>
<dbReference type="InterPro" id="IPR036866">
    <property type="entry name" value="RibonucZ/Hydroxyglut_hydro"/>
</dbReference>
<dbReference type="Pfam" id="PF00753">
    <property type="entry name" value="Lactamase_B"/>
    <property type="match status" value="1"/>
</dbReference>
<organism evidence="2 3">
    <name type="scientific">Desulfoferula mesophila</name>
    <dbReference type="NCBI Taxonomy" id="3058419"/>
    <lineage>
        <taxon>Bacteria</taxon>
        <taxon>Pseudomonadati</taxon>
        <taxon>Thermodesulfobacteriota</taxon>
        <taxon>Desulfarculia</taxon>
        <taxon>Desulfarculales</taxon>
        <taxon>Desulfarculaceae</taxon>
        <taxon>Desulfoferula</taxon>
    </lineage>
</organism>
<dbReference type="KEGG" id="dmp:FAK_37140"/>
<dbReference type="RefSeq" id="WP_338602779.1">
    <property type="nucleotide sequence ID" value="NZ_AP028679.1"/>
</dbReference>
<dbReference type="InterPro" id="IPR001279">
    <property type="entry name" value="Metallo-B-lactamas"/>
</dbReference>
<dbReference type="SMART" id="SM00849">
    <property type="entry name" value="Lactamase_B"/>
    <property type="match status" value="1"/>
</dbReference>
<dbReference type="PANTHER" id="PTHR42951">
    <property type="entry name" value="METALLO-BETA-LACTAMASE DOMAIN-CONTAINING"/>
    <property type="match status" value="1"/>
</dbReference>
<reference evidence="3" key="1">
    <citation type="journal article" date="2023" name="Arch. Microbiol.">
        <title>Desulfoferula mesophilus gen. nov. sp. nov., a mesophilic sulfate-reducing bacterium isolated from a brackish lake sediment.</title>
        <authorList>
            <person name="Watanabe T."/>
            <person name="Yabe T."/>
            <person name="Tsuji J.M."/>
            <person name="Fukui M."/>
        </authorList>
    </citation>
    <scope>NUCLEOTIDE SEQUENCE [LARGE SCALE GENOMIC DNA]</scope>
    <source>
        <strain evidence="3">12FAK</strain>
    </source>
</reference>
<protein>
    <recommendedName>
        <fullName evidence="1">Metallo-beta-lactamase domain-containing protein</fullName>
    </recommendedName>
</protein>
<evidence type="ECO:0000313" key="3">
    <source>
        <dbReference type="Proteomes" id="UP001366166"/>
    </source>
</evidence>
<dbReference type="CDD" id="cd06262">
    <property type="entry name" value="metallo-hydrolase-like_MBL-fold"/>
    <property type="match status" value="1"/>
</dbReference>